<evidence type="ECO:0000313" key="2">
    <source>
        <dbReference type="Proteomes" id="UP000198122"/>
    </source>
</evidence>
<keyword evidence="2" id="KW-1185">Reference proteome</keyword>
<protein>
    <submittedName>
        <fullName evidence="1">Polyketide cyclase / dehydrase and lipid transport</fullName>
    </submittedName>
</protein>
<dbReference type="InterPro" id="IPR019587">
    <property type="entry name" value="Polyketide_cyclase/dehydratase"/>
</dbReference>
<dbReference type="CDD" id="cd07812">
    <property type="entry name" value="SRPBCC"/>
    <property type="match status" value="1"/>
</dbReference>
<dbReference type="Proteomes" id="UP000198122">
    <property type="component" value="Unassembled WGS sequence"/>
</dbReference>
<dbReference type="RefSeq" id="WP_088817589.1">
    <property type="nucleotide sequence ID" value="NZ_FYEZ01000001.1"/>
</dbReference>
<dbReference type="OrthoDB" id="4823586at2"/>
<proteinExistence type="predicted"/>
<organism evidence="1 2">
    <name type="scientific">Kytococcus aerolatus</name>
    <dbReference type="NCBI Taxonomy" id="592308"/>
    <lineage>
        <taxon>Bacteria</taxon>
        <taxon>Bacillati</taxon>
        <taxon>Actinomycetota</taxon>
        <taxon>Actinomycetes</taxon>
        <taxon>Micrococcales</taxon>
        <taxon>Kytococcaceae</taxon>
        <taxon>Kytococcus</taxon>
    </lineage>
</organism>
<gene>
    <name evidence="1" type="ORF">SAMN05445756_0611</name>
</gene>
<evidence type="ECO:0000313" key="1">
    <source>
        <dbReference type="EMBL" id="SNC62059.1"/>
    </source>
</evidence>
<accession>A0A212T7R2</accession>
<dbReference type="InterPro" id="IPR023393">
    <property type="entry name" value="START-like_dom_sf"/>
</dbReference>
<dbReference type="AlphaFoldDB" id="A0A212T7R2"/>
<sequence>MKSFEVERFAQAPVEAVWALVADFTGSSPYNPYSVRSADSGPVGLGWTFECKTPTGLGSASDRLKVTRWTPPSGGLGAFSLRRTGAKVSGWCDVTFTPHPRGCRISWREEVRPSGLGGDGAQERAVTKALKRAVAEAEATHRAR</sequence>
<dbReference type="SUPFAM" id="SSF55961">
    <property type="entry name" value="Bet v1-like"/>
    <property type="match status" value="1"/>
</dbReference>
<dbReference type="EMBL" id="FYEZ01000001">
    <property type="protein sequence ID" value="SNC62059.1"/>
    <property type="molecule type" value="Genomic_DNA"/>
</dbReference>
<dbReference type="Gene3D" id="3.30.530.20">
    <property type="match status" value="1"/>
</dbReference>
<dbReference type="Pfam" id="PF10604">
    <property type="entry name" value="Polyketide_cyc2"/>
    <property type="match status" value="1"/>
</dbReference>
<reference evidence="1 2" key="1">
    <citation type="submission" date="2017-06" db="EMBL/GenBank/DDBJ databases">
        <authorList>
            <person name="Kim H.J."/>
            <person name="Triplett B.A."/>
        </authorList>
    </citation>
    <scope>NUCLEOTIDE SEQUENCE [LARGE SCALE GENOMIC DNA]</scope>
    <source>
        <strain evidence="1 2">DSM 22179</strain>
    </source>
</reference>
<name>A0A212T7R2_9MICO</name>